<accession>A0A6G1JDB6</accession>
<dbReference type="AlphaFoldDB" id="A0A6G1JDB6"/>
<keyword evidence="2" id="KW-1185">Reference proteome</keyword>
<dbReference type="OrthoDB" id="3779062at2759"/>
<organism evidence="1 2">
    <name type="scientific">Lentithecium fluviatile CBS 122367</name>
    <dbReference type="NCBI Taxonomy" id="1168545"/>
    <lineage>
        <taxon>Eukaryota</taxon>
        <taxon>Fungi</taxon>
        <taxon>Dikarya</taxon>
        <taxon>Ascomycota</taxon>
        <taxon>Pezizomycotina</taxon>
        <taxon>Dothideomycetes</taxon>
        <taxon>Pleosporomycetidae</taxon>
        <taxon>Pleosporales</taxon>
        <taxon>Massarineae</taxon>
        <taxon>Lentitheciaceae</taxon>
        <taxon>Lentithecium</taxon>
    </lineage>
</organism>
<gene>
    <name evidence="1" type="ORF">K458DRAFT_258504</name>
</gene>
<feature type="non-terminal residue" evidence="1">
    <location>
        <position position="1"/>
    </location>
</feature>
<dbReference type="PANTHER" id="PTHR40788:SF1">
    <property type="entry name" value="IPA PROTEIN"/>
    <property type="match status" value="1"/>
</dbReference>
<evidence type="ECO:0000313" key="2">
    <source>
        <dbReference type="Proteomes" id="UP000799291"/>
    </source>
</evidence>
<name>A0A6G1JDB6_9PLEO</name>
<feature type="non-terminal residue" evidence="1">
    <location>
        <position position="93"/>
    </location>
</feature>
<protein>
    <submittedName>
        <fullName evidence="1">Uncharacterized protein</fullName>
    </submittedName>
</protein>
<dbReference type="PANTHER" id="PTHR40788">
    <property type="entry name" value="CLR5 DOMAIN-CONTAINING PROTEIN-RELATED"/>
    <property type="match status" value="1"/>
</dbReference>
<dbReference type="EMBL" id="MU005574">
    <property type="protein sequence ID" value="KAF2688133.1"/>
    <property type="molecule type" value="Genomic_DNA"/>
</dbReference>
<sequence length="93" mass="10540">KVSKTLFGLYNGSQGGIPKFIKWTSFTHAMAKIGFAVEKLQGFAGQFTPDGNTGVERGIHFHESHPTSDISYAVARHFGRRLERMYEWRGDMF</sequence>
<reference evidence="1" key="1">
    <citation type="journal article" date="2020" name="Stud. Mycol.">
        <title>101 Dothideomycetes genomes: a test case for predicting lifestyles and emergence of pathogens.</title>
        <authorList>
            <person name="Haridas S."/>
            <person name="Albert R."/>
            <person name="Binder M."/>
            <person name="Bloem J."/>
            <person name="Labutti K."/>
            <person name="Salamov A."/>
            <person name="Andreopoulos B."/>
            <person name="Baker S."/>
            <person name="Barry K."/>
            <person name="Bills G."/>
            <person name="Bluhm B."/>
            <person name="Cannon C."/>
            <person name="Castanera R."/>
            <person name="Culley D."/>
            <person name="Daum C."/>
            <person name="Ezra D."/>
            <person name="Gonzalez J."/>
            <person name="Henrissat B."/>
            <person name="Kuo A."/>
            <person name="Liang C."/>
            <person name="Lipzen A."/>
            <person name="Lutzoni F."/>
            <person name="Magnuson J."/>
            <person name="Mondo S."/>
            <person name="Nolan M."/>
            <person name="Ohm R."/>
            <person name="Pangilinan J."/>
            <person name="Park H.-J."/>
            <person name="Ramirez L."/>
            <person name="Alfaro M."/>
            <person name="Sun H."/>
            <person name="Tritt A."/>
            <person name="Yoshinaga Y."/>
            <person name="Zwiers L.-H."/>
            <person name="Turgeon B."/>
            <person name="Goodwin S."/>
            <person name="Spatafora J."/>
            <person name="Crous P."/>
            <person name="Grigoriev I."/>
        </authorList>
    </citation>
    <scope>NUCLEOTIDE SEQUENCE</scope>
    <source>
        <strain evidence="1">CBS 122367</strain>
    </source>
</reference>
<proteinExistence type="predicted"/>
<evidence type="ECO:0000313" key="1">
    <source>
        <dbReference type="EMBL" id="KAF2688133.1"/>
    </source>
</evidence>
<dbReference type="Proteomes" id="UP000799291">
    <property type="component" value="Unassembled WGS sequence"/>
</dbReference>